<evidence type="ECO:0000313" key="3">
    <source>
        <dbReference type="Proteomes" id="UP001558713"/>
    </source>
</evidence>
<dbReference type="AlphaFoldDB" id="A0ABD1BBX5"/>
<protein>
    <submittedName>
        <fullName evidence="2">F-box protein</fullName>
    </submittedName>
</protein>
<dbReference type="Pfam" id="PF23310">
    <property type="entry name" value="TPR_27"/>
    <property type="match status" value="1"/>
</dbReference>
<dbReference type="PANTHER" id="PTHR33784:SF10">
    <property type="entry name" value="F-BOX PROTEIN"/>
    <property type="match status" value="1"/>
</dbReference>
<reference evidence="2 3" key="1">
    <citation type="submission" date="2024-04" db="EMBL/GenBank/DDBJ databases">
        <title>Genome assembly C_amara_ONT_v2.</title>
        <authorList>
            <person name="Yant L."/>
            <person name="Moore C."/>
            <person name="Slenker M."/>
        </authorList>
    </citation>
    <scope>NUCLEOTIDE SEQUENCE [LARGE SCALE GENOMIC DNA]</scope>
    <source>
        <tissue evidence="2">Leaf</tissue>
    </source>
</reference>
<dbReference type="InterPro" id="IPR036047">
    <property type="entry name" value="F-box-like_dom_sf"/>
</dbReference>
<evidence type="ECO:0000313" key="2">
    <source>
        <dbReference type="EMBL" id="KAL1216417.1"/>
    </source>
</evidence>
<comment type="caution">
    <text evidence="2">The sequence shown here is derived from an EMBL/GenBank/DDBJ whole genome shotgun (WGS) entry which is preliminary data.</text>
</comment>
<accession>A0ABD1BBX5</accession>
<proteinExistence type="predicted"/>
<dbReference type="PANTHER" id="PTHR33784">
    <property type="entry name" value="OS05G0482100 PROTEIN"/>
    <property type="match status" value="1"/>
</dbReference>
<organism evidence="2 3">
    <name type="scientific">Cardamine amara subsp. amara</name>
    <dbReference type="NCBI Taxonomy" id="228776"/>
    <lineage>
        <taxon>Eukaryota</taxon>
        <taxon>Viridiplantae</taxon>
        <taxon>Streptophyta</taxon>
        <taxon>Embryophyta</taxon>
        <taxon>Tracheophyta</taxon>
        <taxon>Spermatophyta</taxon>
        <taxon>Magnoliopsida</taxon>
        <taxon>eudicotyledons</taxon>
        <taxon>Gunneridae</taxon>
        <taxon>Pentapetalae</taxon>
        <taxon>rosids</taxon>
        <taxon>malvids</taxon>
        <taxon>Brassicales</taxon>
        <taxon>Brassicaceae</taxon>
        <taxon>Cardamineae</taxon>
        <taxon>Cardamine</taxon>
    </lineage>
</organism>
<dbReference type="InterPro" id="IPR040338">
    <property type="entry name" value="At1g67623-like"/>
</dbReference>
<gene>
    <name evidence="2" type="ORF">V5N11_026348</name>
</gene>
<feature type="domain" description="F-box" evidence="1">
    <location>
        <begin position="1"/>
        <end position="49"/>
    </location>
</feature>
<dbReference type="Proteomes" id="UP001558713">
    <property type="component" value="Unassembled WGS sequence"/>
</dbReference>
<name>A0ABD1BBX5_CARAN</name>
<sequence length="233" mass="27497">MSIDSLPDDLLVEISSGVGASSLSDIRNLRLVSSSFRKFCDDRYVLSRLSLQEIPLFPWFENPVRFSNFFKRCRRFGNPEAFYRKGFINFFIDNCNRKHKGLGFLSKAAEKGNREAKYVYGMILICRRGKLKQKGFEILSSLTKPVMSKTMEELEKLRHKIRDNVWWRGRPVMKQLKRSYVRKKCECNGETRKFLLNNCAWHQWGADNDMKTSSACEICLWHHEVELFFDRIE</sequence>
<dbReference type="InterPro" id="IPR001810">
    <property type="entry name" value="F-box_dom"/>
</dbReference>
<keyword evidence="3" id="KW-1185">Reference proteome</keyword>
<dbReference type="SUPFAM" id="SSF81383">
    <property type="entry name" value="F-box domain"/>
    <property type="match status" value="1"/>
</dbReference>
<dbReference type="InterPro" id="IPR057136">
    <property type="entry name" value="At2g35280_TPR_dom"/>
</dbReference>
<dbReference type="EMBL" id="JBANAX010000265">
    <property type="protein sequence ID" value="KAL1216417.1"/>
    <property type="molecule type" value="Genomic_DNA"/>
</dbReference>
<evidence type="ECO:0000259" key="1">
    <source>
        <dbReference type="PROSITE" id="PS50181"/>
    </source>
</evidence>
<dbReference type="PROSITE" id="PS50181">
    <property type="entry name" value="FBOX"/>
    <property type="match status" value="1"/>
</dbReference>